<feature type="non-terminal residue" evidence="5">
    <location>
        <position position="74"/>
    </location>
</feature>
<evidence type="ECO:0000256" key="2">
    <source>
        <dbReference type="ARBA" id="ARBA00022771"/>
    </source>
</evidence>
<accession>S4NGB4</accession>
<dbReference type="GO" id="GO:0008270">
    <property type="term" value="F:zinc ion binding"/>
    <property type="evidence" value="ECO:0007669"/>
    <property type="project" value="UniProtKB-KW"/>
</dbReference>
<dbReference type="AlphaFoldDB" id="S4NGB4"/>
<name>S4NGB4_9NEOP</name>
<feature type="non-terminal residue" evidence="5">
    <location>
        <position position="1"/>
    </location>
</feature>
<sequence>VGDAQGEIIIGIKGNEQLVYKGNKYYNRGEISGKIRWCCTRSRCKAICYTVGDEIVKLKDVHNHYTPFITRFTS</sequence>
<evidence type="ECO:0000256" key="3">
    <source>
        <dbReference type="ARBA" id="ARBA00022833"/>
    </source>
</evidence>
<protein>
    <submittedName>
        <fullName evidence="5">Modifier of mdg4</fullName>
    </submittedName>
</protein>
<organism evidence="5">
    <name type="scientific">Pararge aegeria</name>
    <name type="common">speckled wood butterfly</name>
    <dbReference type="NCBI Taxonomy" id="116150"/>
    <lineage>
        <taxon>Eukaryota</taxon>
        <taxon>Metazoa</taxon>
        <taxon>Ecdysozoa</taxon>
        <taxon>Arthropoda</taxon>
        <taxon>Hexapoda</taxon>
        <taxon>Insecta</taxon>
        <taxon>Pterygota</taxon>
        <taxon>Neoptera</taxon>
        <taxon>Endopterygota</taxon>
        <taxon>Lepidoptera</taxon>
        <taxon>Glossata</taxon>
        <taxon>Ditrysia</taxon>
        <taxon>Papilionoidea</taxon>
        <taxon>Nymphalidae</taxon>
        <taxon>Satyrinae</taxon>
        <taxon>Satyrini</taxon>
        <taxon>Parargina</taxon>
        <taxon>Pararge</taxon>
    </lineage>
</organism>
<reference evidence="5" key="1">
    <citation type="journal article" date="2013" name="BMC Genomics">
        <title>Unscrambling butterfly oogenesis.</title>
        <authorList>
            <person name="Carter J.M."/>
            <person name="Baker S.C."/>
            <person name="Pink R."/>
            <person name="Carter D.R."/>
            <person name="Collins A."/>
            <person name="Tomlin J."/>
            <person name="Gibbs M."/>
            <person name="Breuker C.J."/>
        </authorList>
    </citation>
    <scope>NUCLEOTIDE SEQUENCE</scope>
    <source>
        <tissue evidence="5">Ovary</tissue>
    </source>
</reference>
<dbReference type="InterPro" id="IPR007588">
    <property type="entry name" value="Znf_FLYWCH"/>
</dbReference>
<dbReference type="EMBL" id="GAIX01014774">
    <property type="protein sequence ID" value="JAA77786.1"/>
    <property type="molecule type" value="Transcribed_RNA"/>
</dbReference>
<reference evidence="5" key="2">
    <citation type="submission" date="2013-05" db="EMBL/GenBank/DDBJ databases">
        <authorList>
            <person name="Carter J.-M."/>
            <person name="Baker S.C."/>
            <person name="Pink R."/>
            <person name="Carter D.R.F."/>
            <person name="Collins A."/>
            <person name="Tomlin J."/>
            <person name="Gibbs M."/>
            <person name="Breuker C.J."/>
        </authorList>
    </citation>
    <scope>NUCLEOTIDE SEQUENCE</scope>
    <source>
        <tissue evidence="5">Ovary</tissue>
    </source>
</reference>
<dbReference type="Gene3D" id="2.20.25.240">
    <property type="match status" value="1"/>
</dbReference>
<keyword evidence="3" id="KW-0862">Zinc</keyword>
<feature type="domain" description="FLYWCH-type" evidence="4">
    <location>
        <begin position="11"/>
        <end position="64"/>
    </location>
</feature>
<dbReference type="Pfam" id="PF04500">
    <property type="entry name" value="FLYWCH"/>
    <property type="match status" value="1"/>
</dbReference>
<keyword evidence="2" id="KW-0863">Zinc-finger</keyword>
<evidence type="ECO:0000313" key="5">
    <source>
        <dbReference type="EMBL" id="JAA77786.1"/>
    </source>
</evidence>
<evidence type="ECO:0000256" key="1">
    <source>
        <dbReference type="ARBA" id="ARBA00022723"/>
    </source>
</evidence>
<evidence type="ECO:0000259" key="4">
    <source>
        <dbReference type="Pfam" id="PF04500"/>
    </source>
</evidence>
<proteinExistence type="predicted"/>
<keyword evidence="1" id="KW-0479">Metal-binding</keyword>